<dbReference type="RefSeq" id="XP_018985605.1">
    <property type="nucleotide sequence ID" value="XM_019128712.1"/>
</dbReference>
<dbReference type="Proteomes" id="UP000094336">
    <property type="component" value="Unassembled WGS sequence"/>
</dbReference>
<dbReference type="Pfam" id="PF00248">
    <property type="entry name" value="Aldo_ket_red"/>
    <property type="match status" value="1"/>
</dbReference>
<keyword evidence="4" id="KW-1185">Reference proteome</keyword>
<sequence>MVDVPYTNLGKSGLKISRLICGCMAFGDKSWADWIIDDEEKVFAILNKCYEVGIRTFDTADSYSNGHSEEMLGKWIKKYDIPRDRIVILTKCFHPVDPVTQGFNLSTRDSFPKVNYHNAQGLSRKHIFDAVEGSVGRLGTYIDVLQVHRLDKETPAEEVMKALHDIIRLGYTRYIGASTMKATEFVELQYVAETRGWTKFVSMQNYLNLLYREEEREMIPYCKKSGIGLIPWSPNARGILTRPAAESSDRKESDKLLKPLSLNTLTAADHEILKRVEGVATKKKVSMAAVSTAWVLAQGASPIVGITSVERVDDLLTAFDVVFTEEELTYLGEPYQPRRPY</sequence>
<dbReference type="STRING" id="984486.A0A1E3QTM3"/>
<name>A0A1E3QTM3_9ASCO</name>
<dbReference type="PANTHER" id="PTHR43364">
    <property type="entry name" value="NADH-SPECIFIC METHYLGLYOXAL REDUCTASE-RELATED"/>
    <property type="match status" value="1"/>
</dbReference>
<evidence type="ECO:0000259" key="2">
    <source>
        <dbReference type="Pfam" id="PF00248"/>
    </source>
</evidence>
<dbReference type="GeneID" id="30146565"/>
<dbReference type="InterPro" id="IPR036812">
    <property type="entry name" value="NAD(P)_OxRdtase_dom_sf"/>
</dbReference>
<accession>A0A1E3QTM3</accession>
<evidence type="ECO:0000313" key="3">
    <source>
        <dbReference type="EMBL" id="ODQ80277.1"/>
    </source>
</evidence>
<dbReference type="InterPro" id="IPR050523">
    <property type="entry name" value="AKR_Detox_Biosynth"/>
</dbReference>
<dbReference type="GO" id="GO:0005829">
    <property type="term" value="C:cytosol"/>
    <property type="evidence" value="ECO:0007669"/>
    <property type="project" value="UniProtKB-ARBA"/>
</dbReference>
<dbReference type="AlphaFoldDB" id="A0A1E3QTM3"/>
<dbReference type="SUPFAM" id="SSF51430">
    <property type="entry name" value="NAD(P)-linked oxidoreductase"/>
    <property type="match status" value="1"/>
</dbReference>
<dbReference type="PANTHER" id="PTHR43364:SF15">
    <property type="entry name" value="ARYL-ALCOHOL DEHYDROGENASE AAD16-RELATED"/>
    <property type="match status" value="1"/>
</dbReference>
<gene>
    <name evidence="3" type="ORF">BABINDRAFT_161241</name>
</gene>
<protein>
    <recommendedName>
        <fullName evidence="2">NADP-dependent oxidoreductase domain-containing protein</fullName>
    </recommendedName>
</protein>
<dbReference type="EMBL" id="KV454430">
    <property type="protein sequence ID" value="ODQ80277.1"/>
    <property type="molecule type" value="Genomic_DNA"/>
</dbReference>
<organism evidence="3 4">
    <name type="scientific">Babjeviella inositovora NRRL Y-12698</name>
    <dbReference type="NCBI Taxonomy" id="984486"/>
    <lineage>
        <taxon>Eukaryota</taxon>
        <taxon>Fungi</taxon>
        <taxon>Dikarya</taxon>
        <taxon>Ascomycota</taxon>
        <taxon>Saccharomycotina</taxon>
        <taxon>Pichiomycetes</taxon>
        <taxon>Serinales incertae sedis</taxon>
        <taxon>Babjeviella</taxon>
    </lineage>
</organism>
<proteinExistence type="predicted"/>
<dbReference type="CDD" id="cd19079">
    <property type="entry name" value="AKR_EcYajO-like"/>
    <property type="match status" value="1"/>
</dbReference>
<dbReference type="FunFam" id="3.20.20.100:FF:000004">
    <property type="entry name" value="Oxidoreductase, aldo/keto reductase"/>
    <property type="match status" value="1"/>
</dbReference>
<dbReference type="GO" id="GO:0016491">
    <property type="term" value="F:oxidoreductase activity"/>
    <property type="evidence" value="ECO:0007669"/>
    <property type="project" value="UniProtKB-KW"/>
</dbReference>
<dbReference type="InterPro" id="IPR023210">
    <property type="entry name" value="NADP_OxRdtase_dom"/>
</dbReference>
<dbReference type="Gene3D" id="3.20.20.100">
    <property type="entry name" value="NADP-dependent oxidoreductase domain"/>
    <property type="match status" value="1"/>
</dbReference>
<evidence type="ECO:0000256" key="1">
    <source>
        <dbReference type="ARBA" id="ARBA00023002"/>
    </source>
</evidence>
<feature type="domain" description="NADP-dependent oxidoreductase" evidence="2">
    <location>
        <begin position="18"/>
        <end position="331"/>
    </location>
</feature>
<evidence type="ECO:0000313" key="4">
    <source>
        <dbReference type="Proteomes" id="UP000094336"/>
    </source>
</evidence>
<dbReference type="OrthoDB" id="48988at2759"/>
<reference evidence="4" key="1">
    <citation type="submission" date="2016-05" db="EMBL/GenBank/DDBJ databases">
        <title>Comparative genomics of biotechnologically important yeasts.</title>
        <authorList>
            <consortium name="DOE Joint Genome Institute"/>
            <person name="Riley R."/>
            <person name="Haridas S."/>
            <person name="Wolfe K.H."/>
            <person name="Lopes M.R."/>
            <person name="Hittinger C.T."/>
            <person name="Goker M."/>
            <person name="Salamov A."/>
            <person name="Wisecaver J."/>
            <person name="Long T.M."/>
            <person name="Aerts A.L."/>
            <person name="Barry K."/>
            <person name="Choi C."/>
            <person name="Clum A."/>
            <person name="Coughlan A.Y."/>
            <person name="Deshpande S."/>
            <person name="Douglass A.P."/>
            <person name="Hanson S.J."/>
            <person name="Klenk H.-P."/>
            <person name="Labutti K."/>
            <person name="Lapidus A."/>
            <person name="Lindquist E."/>
            <person name="Lipzen A."/>
            <person name="Meier-Kolthoff J.P."/>
            <person name="Ohm R.A."/>
            <person name="Otillar R.P."/>
            <person name="Pangilinan J."/>
            <person name="Peng Y."/>
            <person name="Rokas A."/>
            <person name="Rosa C.A."/>
            <person name="Scheuner C."/>
            <person name="Sibirny A.A."/>
            <person name="Slot J.C."/>
            <person name="Stielow J.B."/>
            <person name="Sun H."/>
            <person name="Kurtzman C.P."/>
            <person name="Blackwell M."/>
            <person name="Grigoriev I.V."/>
            <person name="Jeffries T.W."/>
        </authorList>
    </citation>
    <scope>NUCLEOTIDE SEQUENCE [LARGE SCALE GENOMIC DNA]</scope>
    <source>
        <strain evidence="4">NRRL Y-12698</strain>
    </source>
</reference>
<keyword evidence="1" id="KW-0560">Oxidoreductase</keyword>